<dbReference type="STRING" id="631454.N177_3672"/>
<dbReference type="Pfam" id="PF03547">
    <property type="entry name" value="Mem_trans"/>
    <property type="match status" value="1"/>
</dbReference>
<keyword evidence="6 8" id="KW-1133">Transmembrane helix</keyword>
<evidence type="ECO:0000256" key="4">
    <source>
        <dbReference type="ARBA" id="ARBA00022475"/>
    </source>
</evidence>
<dbReference type="GO" id="GO:0005886">
    <property type="term" value="C:plasma membrane"/>
    <property type="evidence" value="ECO:0007669"/>
    <property type="project" value="UniProtKB-SubCell"/>
</dbReference>
<dbReference type="InterPro" id="IPR004776">
    <property type="entry name" value="Mem_transp_PIN-like"/>
</dbReference>
<keyword evidence="4" id="KW-1003">Cell membrane</keyword>
<evidence type="ECO:0000256" key="2">
    <source>
        <dbReference type="ARBA" id="ARBA00010145"/>
    </source>
</evidence>
<sequence length="310" mass="31661">MMSTVQGLAPVLLVIATGWGLTRSGIIPPMQRGGIEKLAYFVLFPCLIVGTLAGAELGALPWRALGATLFLSVVVMAGVCLLLKKPLQRRLRLDGPGFTSIFQGSTRWNTFIALALAGSLYGGEGLALIAVAMVAMIPVLNVMAVAVLAQNTGSTTPSLASLGREIARNPLIAACVVGLAAAGLGLGLDNVIGATLDIFGRGALGVGLLAVGMGLDLSALRRPRLAHWAGCALRLVLMPAVGLAFAMTFGLSGTALGAALIALAVPTAPASYLLARQMGGDAELMAELITLQTICAMLTLPLWIALVGAV</sequence>
<evidence type="ECO:0000256" key="3">
    <source>
        <dbReference type="ARBA" id="ARBA00022448"/>
    </source>
</evidence>
<dbReference type="Proteomes" id="UP000017819">
    <property type="component" value="Unassembled WGS sequence"/>
</dbReference>
<comment type="caution">
    <text evidence="9">The sequence shown here is derived from an EMBL/GenBank/DDBJ whole genome shotgun (WGS) entry which is preliminary data.</text>
</comment>
<organism evidence="9 10">
    <name type="scientific">Lutibaculum baratangense AMV1</name>
    <dbReference type="NCBI Taxonomy" id="631454"/>
    <lineage>
        <taxon>Bacteria</taxon>
        <taxon>Pseudomonadati</taxon>
        <taxon>Pseudomonadota</taxon>
        <taxon>Alphaproteobacteria</taxon>
        <taxon>Hyphomicrobiales</taxon>
        <taxon>Tepidamorphaceae</taxon>
        <taxon>Lutibaculum</taxon>
    </lineage>
</organism>
<comment type="subcellular location">
    <subcellularLocation>
        <location evidence="1">Cell membrane</location>
        <topology evidence="1">Multi-pass membrane protein</topology>
    </subcellularLocation>
</comment>
<name>V4RDZ2_9HYPH</name>
<evidence type="ECO:0008006" key="11">
    <source>
        <dbReference type="Google" id="ProtNLM"/>
    </source>
</evidence>
<evidence type="ECO:0000313" key="9">
    <source>
        <dbReference type="EMBL" id="ESR23604.1"/>
    </source>
</evidence>
<dbReference type="RefSeq" id="WP_023433790.1">
    <property type="nucleotide sequence ID" value="NZ_AWXZ01000039.1"/>
</dbReference>
<keyword evidence="3" id="KW-0813">Transport</keyword>
<gene>
    <name evidence="9" type="ORF">N177_3672</name>
</gene>
<feature type="transmembrane region" description="Helical" evidence="8">
    <location>
        <begin position="127"/>
        <end position="149"/>
    </location>
</feature>
<evidence type="ECO:0000313" key="10">
    <source>
        <dbReference type="Proteomes" id="UP000017819"/>
    </source>
</evidence>
<feature type="transmembrane region" description="Helical" evidence="8">
    <location>
        <begin position="104"/>
        <end position="121"/>
    </location>
</feature>
<feature type="transmembrane region" description="Helical" evidence="8">
    <location>
        <begin position="198"/>
        <end position="219"/>
    </location>
</feature>
<accession>V4RDZ2</accession>
<dbReference type="PANTHER" id="PTHR36838:SF4">
    <property type="entry name" value="AUXIN EFFLUX CARRIER FAMILY PROTEIN"/>
    <property type="match status" value="1"/>
</dbReference>
<feature type="transmembrane region" description="Helical" evidence="8">
    <location>
        <begin position="38"/>
        <end position="58"/>
    </location>
</feature>
<dbReference type="eggNOG" id="COG0679">
    <property type="taxonomic scope" value="Bacteria"/>
</dbReference>
<dbReference type="OrthoDB" id="9805563at2"/>
<comment type="similarity">
    <text evidence="2">Belongs to the auxin efflux carrier (TC 2.A.69) family.</text>
</comment>
<keyword evidence="10" id="KW-1185">Reference proteome</keyword>
<dbReference type="EMBL" id="AWXZ01000039">
    <property type="protein sequence ID" value="ESR23604.1"/>
    <property type="molecule type" value="Genomic_DNA"/>
</dbReference>
<dbReference type="GO" id="GO:0055085">
    <property type="term" value="P:transmembrane transport"/>
    <property type="evidence" value="ECO:0007669"/>
    <property type="project" value="InterPro"/>
</dbReference>
<feature type="transmembrane region" description="Helical" evidence="8">
    <location>
        <begin position="231"/>
        <end position="249"/>
    </location>
</feature>
<evidence type="ECO:0000256" key="5">
    <source>
        <dbReference type="ARBA" id="ARBA00022692"/>
    </source>
</evidence>
<evidence type="ECO:0000256" key="7">
    <source>
        <dbReference type="ARBA" id="ARBA00023136"/>
    </source>
</evidence>
<keyword evidence="5 8" id="KW-0812">Transmembrane</keyword>
<dbReference type="Gene3D" id="1.20.1530.20">
    <property type="match status" value="1"/>
</dbReference>
<dbReference type="InterPro" id="IPR038770">
    <property type="entry name" value="Na+/solute_symporter_sf"/>
</dbReference>
<dbReference type="AlphaFoldDB" id="V4RDZ2"/>
<feature type="transmembrane region" description="Helical" evidence="8">
    <location>
        <begin position="170"/>
        <end position="192"/>
    </location>
</feature>
<proteinExistence type="inferred from homology"/>
<protein>
    <recommendedName>
        <fullName evidence="11">Transporter</fullName>
    </recommendedName>
</protein>
<feature type="transmembrane region" description="Helical" evidence="8">
    <location>
        <begin position="64"/>
        <end position="83"/>
    </location>
</feature>
<dbReference type="PANTHER" id="PTHR36838">
    <property type="entry name" value="AUXIN EFFLUX CARRIER FAMILY PROTEIN"/>
    <property type="match status" value="1"/>
</dbReference>
<evidence type="ECO:0000256" key="6">
    <source>
        <dbReference type="ARBA" id="ARBA00022989"/>
    </source>
</evidence>
<feature type="transmembrane region" description="Helical" evidence="8">
    <location>
        <begin position="6"/>
        <end position="26"/>
    </location>
</feature>
<evidence type="ECO:0000256" key="8">
    <source>
        <dbReference type="SAM" id="Phobius"/>
    </source>
</evidence>
<reference evidence="9 10" key="1">
    <citation type="journal article" date="2014" name="Genome Announc.">
        <title>Draft Genome Sequence of Lutibaculum baratangense Strain AMV1T, Isolated from a Mud Volcano in Andamans, India.</title>
        <authorList>
            <person name="Singh A."/>
            <person name="Sreenivas A."/>
            <person name="Sathyanarayana Reddy G."/>
            <person name="Pinnaka A.K."/>
            <person name="Shivaji S."/>
        </authorList>
    </citation>
    <scope>NUCLEOTIDE SEQUENCE [LARGE SCALE GENOMIC DNA]</scope>
    <source>
        <strain evidence="9 10">AMV1</strain>
    </source>
</reference>
<feature type="transmembrane region" description="Helical" evidence="8">
    <location>
        <begin position="255"/>
        <end position="274"/>
    </location>
</feature>
<feature type="transmembrane region" description="Helical" evidence="8">
    <location>
        <begin position="286"/>
        <end position="306"/>
    </location>
</feature>
<keyword evidence="7 8" id="KW-0472">Membrane</keyword>
<evidence type="ECO:0000256" key="1">
    <source>
        <dbReference type="ARBA" id="ARBA00004651"/>
    </source>
</evidence>